<proteinExistence type="predicted"/>
<dbReference type="Proteomes" id="UP000034273">
    <property type="component" value="Unassembled WGS sequence"/>
</dbReference>
<reference evidence="1 2" key="1">
    <citation type="journal article" date="2015" name="Nature">
        <title>rRNA introns, odd ribosomes, and small enigmatic genomes across a large radiation of phyla.</title>
        <authorList>
            <person name="Brown C.T."/>
            <person name="Hug L.A."/>
            <person name="Thomas B.C."/>
            <person name="Sharon I."/>
            <person name="Castelle C.J."/>
            <person name="Singh A."/>
            <person name="Wilkins M.J."/>
            <person name="Williams K.H."/>
            <person name="Banfield J.F."/>
        </authorList>
    </citation>
    <scope>NUCLEOTIDE SEQUENCE [LARGE SCALE GENOMIC DNA]</scope>
</reference>
<dbReference type="AlphaFoldDB" id="A0A0G1WXP0"/>
<name>A0A0G1WXP0_9BACT</name>
<dbReference type="EMBL" id="LCQW01000024">
    <property type="protein sequence ID" value="KKW23340.1"/>
    <property type="molecule type" value="Genomic_DNA"/>
</dbReference>
<evidence type="ECO:0000313" key="1">
    <source>
        <dbReference type="EMBL" id="KKW23340.1"/>
    </source>
</evidence>
<organism evidence="1 2">
    <name type="scientific">Candidatus Kaiserbacteria bacterium GW2011_GWA2_52_12</name>
    <dbReference type="NCBI Taxonomy" id="1618671"/>
    <lineage>
        <taxon>Bacteria</taxon>
        <taxon>Candidatus Kaiseribacteriota</taxon>
    </lineage>
</organism>
<comment type="caution">
    <text evidence="1">The sequence shown here is derived from an EMBL/GenBank/DDBJ whole genome shotgun (WGS) entry which is preliminary data.</text>
</comment>
<evidence type="ECO:0008006" key="3">
    <source>
        <dbReference type="Google" id="ProtNLM"/>
    </source>
</evidence>
<gene>
    <name evidence="1" type="ORF">UY67_C0024G0014</name>
</gene>
<protein>
    <recommendedName>
        <fullName evidence="3">HTH deoR-type domain-containing protein</fullName>
    </recommendedName>
</protein>
<evidence type="ECO:0000313" key="2">
    <source>
        <dbReference type="Proteomes" id="UP000034273"/>
    </source>
</evidence>
<sequence length="259" mass="29191">MDESKDIQGQDGLSKFLDRQEVQTNPFGANRSGERLYRRAERLVAALHILTNHIVDSEPLRLHVREESLKLFPEILAIRDDMRAFGSPKAGNLEASVRNLISLVKMLAVATFISTQNADAVIGALDELGNYLSASSRTPIAESVRFLKEDLLNVRESSEEFIKNITDVSKVKDNRILKDSEGQVTRVHYNSGSTDTVNVRSEKILSILRTQGEQGIRDIASNVPEYSEKMVQRELMRLVMSGKVKKAGFKRWSRYSLVQ</sequence>
<accession>A0A0G1WXP0</accession>
<dbReference type="STRING" id="1618671.UY67_C0024G0014"/>